<proteinExistence type="predicted"/>
<organism evidence="2 3">
    <name type="scientific">Rhodococcus maanshanensis</name>
    <dbReference type="NCBI Taxonomy" id="183556"/>
    <lineage>
        <taxon>Bacteria</taxon>
        <taxon>Bacillati</taxon>
        <taxon>Actinomycetota</taxon>
        <taxon>Actinomycetes</taxon>
        <taxon>Mycobacteriales</taxon>
        <taxon>Nocardiaceae</taxon>
        <taxon>Rhodococcus</taxon>
    </lineage>
</organism>
<dbReference type="SUPFAM" id="SSF140453">
    <property type="entry name" value="EsxAB dimer-like"/>
    <property type="match status" value="1"/>
</dbReference>
<dbReference type="AlphaFoldDB" id="A0A1H7KKL6"/>
<feature type="compositionally biased region" description="Low complexity" evidence="1">
    <location>
        <begin position="267"/>
        <end position="277"/>
    </location>
</feature>
<protein>
    <submittedName>
        <fullName evidence="2">Uncharacterized protein</fullName>
    </submittedName>
</protein>
<dbReference type="InterPro" id="IPR036689">
    <property type="entry name" value="ESAT-6-like_sf"/>
</dbReference>
<feature type="region of interest" description="Disordered" evidence="1">
    <location>
        <begin position="325"/>
        <end position="414"/>
    </location>
</feature>
<sequence>MNAAASGELAYFARFLPRLGSVTEPTIDYDQLGERYFGRIECDLAALRADAEVVGAAVDTMRAQCDAQRQLILGLAAGWEGAAADSARAALDTDLGRARASTEAMAAVHAALLAAADVIARVVAANAAVMSELDATQIGGRTPAEVDLMIALARLEPGDHAWGLLRQASGLFAELTPMIPPVVRPGALVGDRLLDVAVDLASTWLSEVFVPHVQAQLAGVLELCDATALAVEGAHRMVSDAVELAGSDPNGTGPVDAVADPVAGSTPAAPGQSPVAPVAAGAPTVTMVVVETTDGQTLQLVRDDAEPRTYRVEIGADGEPFLCECGSRAPESAPPPVSPDLAAVTTDRPVSESPASEPPAPESPPPAMPPTMPPAPPPRQARDGGSKAPASTLDGQPASPAPESGAELAEAGPL</sequence>
<evidence type="ECO:0000313" key="2">
    <source>
        <dbReference type="EMBL" id="SEK87328.1"/>
    </source>
</evidence>
<dbReference type="EMBL" id="FOAW01000004">
    <property type="protein sequence ID" value="SEK87328.1"/>
    <property type="molecule type" value="Genomic_DNA"/>
</dbReference>
<feature type="region of interest" description="Disordered" evidence="1">
    <location>
        <begin position="246"/>
        <end position="277"/>
    </location>
</feature>
<name>A0A1H7KKL6_9NOCA</name>
<evidence type="ECO:0000256" key="1">
    <source>
        <dbReference type="SAM" id="MobiDB-lite"/>
    </source>
</evidence>
<gene>
    <name evidence="2" type="ORF">SAMN05444583_10491</name>
</gene>
<reference evidence="3" key="1">
    <citation type="submission" date="2016-10" db="EMBL/GenBank/DDBJ databases">
        <authorList>
            <person name="Varghese N."/>
            <person name="Submissions S."/>
        </authorList>
    </citation>
    <scope>NUCLEOTIDE SEQUENCE [LARGE SCALE GENOMIC DNA]</scope>
    <source>
        <strain evidence="3">DSM 44675</strain>
    </source>
</reference>
<dbReference type="RefSeq" id="WP_072749986.1">
    <property type="nucleotide sequence ID" value="NZ_FOAW01000004.1"/>
</dbReference>
<dbReference type="Proteomes" id="UP000198677">
    <property type="component" value="Unassembled WGS sequence"/>
</dbReference>
<dbReference type="Gene3D" id="1.10.287.1060">
    <property type="entry name" value="ESAT-6-like"/>
    <property type="match status" value="1"/>
</dbReference>
<dbReference type="OrthoDB" id="4508147at2"/>
<accession>A0A1H7KKL6</accession>
<keyword evidence="3" id="KW-1185">Reference proteome</keyword>
<evidence type="ECO:0000313" key="3">
    <source>
        <dbReference type="Proteomes" id="UP000198677"/>
    </source>
</evidence>
<feature type="compositionally biased region" description="Pro residues" evidence="1">
    <location>
        <begin position="356"/>
        <end position="379"/>
    </location>
</feature>